<keyword evidence="3" id="KW-1185">Reference proteome</keyword>
<accession>A0A6I3XMX2</accession>
<protein>
    <submittedName>
        <fullName evidence="2">Type VI secretion system lipoprotein TssJ</fullName>
    </submittedName>
</protein>
<sequence length="193" mass="19997">MKAIPCIAAAAAAAVLAGCGTASIAGAVLQIAGVNRPPELPDAQKPARNVNIRLHAAPTLNSGNGGPPLALVARIYKLRQAEAFERVSYGGFASAQAERELLGPDLLEVKEVLLIPGQRYEVTEKVSREAGYVGVVALFRAPDGQRWRAAFPTADAEKAGITIGLHACAMTIGQGAAARQPQVARPLAQAQCA</sequence>
<dbReference type="AlphaFoldDB" id="A0A6I3XMX2"/>
<keyword evidence="2" id="KW-0449">Lipoprotein</keyword>
<evidence type="ECO:0000313" key="2">
    <source>
        <dbReference type="EMBL" id="MUI15051.1"/>
    </source>
</evidence>
<dbReference type="PANTHER" id="PTHR37625">
    <property type="entry name" value="OUTER MEMBRANE LIPOPROTEIN-RELATED"/>
    <property type="match status" value="1"/>
</dbReference>
<dbReference type="RefSeq" id="WP_155710784.1">
    <property type="nucleotide sequence ID" value="NZ_BMWU01000025.1"/>
</dbReference>
<dbReference type="OrthoDB" id="8752321at2"/>
<dbReference type="EMBL" id="WNWM01000002">
    <property type="protein sequence ID" value="MUI15051.1"/>
    <property type="molecule type" value="Genomic_DNA"/>
</dbReference>
<feature type="chain" id="PRO_5026099304" evidence="1">
    <location>
        <begin position="28"/>
        <end position="193"/>
    </location>
</feature>
<dbReference type="NCBIfam" id="TIGR03352">
    <property type="entry name" value="VI_chp_3"/>
    <property type="match status" value="1"/>
</dbReference>
<dbReference type="InterPro" id="IPR038706">
    <property type="entry name" value="Type_VI_SciN-like_sf"/>
</dbReference>
<proteinExistence type="predicted"/>
<organism evidence="2 3">
    <name type="scientific">Pseudoduganella dura</name>
    <dbReference type="NCBI Taxonomy" id="321982"/>
    <lineage>
        <taxon>Bacteria</taxon>
        <taxon>Pseudomonadati</taxon>
        <taxon>Pseudomonadota</taxon>
        <taxon>Betaproteobacteria</taxon>
        <taxon>Burkholderiales</taxon>
        <taxon>Oxalobacteraceae</taxon>
        <taxon>Telluria group</taxon>
        <taxon>Pseudoduganella</taxon>
    </lineage>
</organism>
<dbReference type="Pfam" id="PF12790">
    <property type="entry name" value="T6SS-SciN"/>
    <property type="match status" value="1"/>
</dbReference>
<dbReference type="Proteomes" id="UP000431684">
    <property type="component" value="Unassembled WGS sequence"/>
</dbReference>
<gene>
    <name evidence="2" type="primary">tssJ</name>
    <name evidence="2" type="ORF">GJV26_21665</name>
</gene>
<reference evidence="2 3" key="1">
    <citation type="submission" date="2019-11" db="EMBL/GenBank/DDBJ databases">
        <title>Draft Genome Sequences of Six Type Strains of the Genus Massilia.</title>
        <authorList>
            <person name="Miess H."/>
            <person name="Frediansyah A."/>
            <person name="Goeker M."/>
            <person name="Gross H."/>
        </authorList>
    </citation>
    <scope>NUCLEOTIDE SEQUENCE [LARGE SCALE GENOMIC DNA]</scope>
    <source>
        <strain evidence="2 3">DSM 17513</strain>
    </source>
</reference>
<comment type="caution">
    <text evidence="2">The sequence shown here is derived from an EMBL/GenBank/DDBJ whole genome shotgun (WGS) entry which is preliminary data.</text>
</comment>
<dbReference type="Gene3D" id="2.60.40.4150">
    <property type="entry name" value="Type VI secretion system, lipoprotein SciN"/>
    <property type="match status" value="1"/>
</dbReference>
<keyword evidence="1" id="KW-0732">Signal</keyword>
<dbReference type="PANTHER" id="PTHR37625:SF4">
    <property type="entry name" value="OUTER MEMBRANE LIPOPROTEIN"/>
    <property type="match status" value="1"/>
</dbReference>
<evidence type="ECO:0000313" key="3">
    <source>
        <dbReference type="Proteomes" id="UP000431684"/>
    </source>
</evidence>
<dbReference type="PROSITE" id="PS51257">
    <property type="entry name" value="PROKAR_LIPOPROTEIN"/>
    <property type="match status" value="1"/>
</dbReference>
<evidence type="ECO:0000256" key="1">
    <source>
        <dbReference type="SAM" id="SignalP"/>
    </source>
</evidence>
<dbReference type="InterPro" id="IPR017734">
    <property type="entry name" value="T6SS_SciN"/>
</dbReference>
<feature type="signal peptide" evidence="1">
    <location>
        <begin position="1"/>
        <end position="27"/>
    </location>
</feature>
<name>A0A6I3XMX2_9BURK</name>